<gene>
    <name evidence="4" type="ORF">E6K78_03940</name>
</gene>
<organism evidence="4 5">
    <name type="scientific">Eiseniibacteriota bacterium</name>
    <dbReference type="NCBI Taxonomy" id="2212470"/>
    <lineage>
        <taxon>Bacteria</taxon>
        <taxon>Candidatus Eiseniibacteriota</taxon>
    </lineage>
</organism>
<evidence type="ECO:0000256" key="2">
    <source>
        <dbReference type="ARBA" id="ARBA00023276"/>
    </source>
</evidence>
<keyword evidence="2" id="KW-0604">Photosystem II</keyword>
<comment type="caution">
    <text evidence="4">The sequence shown here is derived from an EMBL/GenBank/DDBJ whole genome shotgun (WGS) entry which is preliminary data.</text>
</comment>
<dbReference type="Pfam" id="PF14870">
    <property type="entry name" value="PSII_BNR"/>
    <property type="match status" value="2"/>
</dbReference>
<name>A0A538TVJ3_UNCEI</name>
<dbReference type="Gene3D" id="2.130.10.10">
    <property type="entry name" value="YVTN repeat-like/Quinoprotein amine dehydrogenase"/>
    <property type="match status" value="1"/>
</dbReference>
<dbReference type="AlphaFoldDB" id="A0A538TVJ3"/>
<evidence type="ECO:0000256" key="1">
    <source>
        <dbReference type="ARBA" id="ARBA00022531"/>
    </source>
</evidence>
<dbReference type="InterPro" id="IPR008964">
    <property type="entry name" value="Invasin/intimin_cell_adhesion"/>
</dbReference>
<evidence type="ECO:0000313" key="5">
    <source>
        <dbReference type="Proteomes" id="UP000316609"/>
    </source>
</evidence>
<evidence type="ECO:0000313" key="4">
    <source>
        <dbReference type="EMBL" id="TMQ67654.1"/>
    </source>
</evidence>
<dbReference type="EMBL" id="VBOY01000033">
    <property type="protein sequence ID" value="TMQ67654.1"/>
    <property type="molecule type" value="Genomic_DNA"/>
</dbReference>
<sequence length="424" mass="43947">MNGMSPPLTDHRAPRGALLALAVLVGASAGCGKSSVAPVIPPLSRVTLDPPLDTLRIGDVASFVATAYDMLGNAVSGVSFGWVSGNPGVFRVDRLGRVFGVGEGTASLFVTAGGRSDTALVTVFPDTGWFVQPSSANGADLFGVSFRPDGATGWAVGEGGTILKTANAGASWEMQASHTAFNLHSVWFTSDLEGWAVGAGGTVLTTRNGGTLWTRLTNVNAGEVLMDVTFAARDTGWVVGSNGTILRTFDRGAHWSETRLATAFTLNGVAFAGTRDGWVVGDGGVIGGTHDRGLTWFVVPSLTSQPIKEVRRRSEAQAYAAGSQGVVPRTVSSPDSTAWQLRNAGSNFQLEGVSYPTDLIGYAVGADAALGGTVLRTDDGGNTWEVQAAHTGTRLNDVFFVDALHGWAVGQGGAIVHTARGGRR</sequence>
<dbReference type="InterPro" id="IPR015943">
    <property type="entry name" value="WD40/YVTN_repeat-like_dom_sf"/>
</dbReference>
<dbReference type="PANTHER" id="PTHR47199">
    <property type="entry name" value="PHOTOSYSTEM II STABILITY/ASSEMBLY FACTOR HCF136, CHLOROPLASTIC"/>
    <property type="match status" value="1"/>
</dbReference>
<reference evidence="4 5" key="1">
    <citation type="journal article" date="2019" name="Nat. Microbiol.">
        <title>Mediterranean grassland soil C-N compound turnover is dependent on rainfall and depth, and is mediated by genomically divergent microorganisms.</title>
        <authorList>
            <person name="Diamond S."/>
            <person name="Andeer P.F."/>
            <person name="Li Z."/>
            <person name="Crits-Christoph A."/>
            <person name="Burstein D."/>
            <person name="Anantharaman K."/>
            <person name="Lane K.R."/>
            <person name="Thomas B.C."/>
            <person name="Pan C."/>
            <person name="Northen T.R."/>
            <person name="Banfield J.F."/>
        </authorList>
    </citation>
    <scope>NUCLEOTIDE SEQUENCE [LARGE SCALE GENOMIC DNA]</scope>
    <source>
        <strain evidence="4">WS_8</strain>
    </source>
</reference>
<dbReference type="GO" id="GO:0009523">
    <property type="term" value="C:photosystem II"/>
    <property type="evidence" value="ECO:0007669"/>
    <property type="project" value="UniProtKB-KW"/>
</dbReference>
<evidence type="ECO:0000259" key="3">
    <source>
        <dbReference type="Pfam" id="PF14870"/>
    </source>
</evidence>
<dbReference type="GO" id="GO:0015979">
    <property type="term" value="P:photosynthesis"/>
    <property type="evidence" value="ECO:0007669"/>
    <property type="project" value="UniProtKB-KW"/>
</dbReference>
<dbReference type="Proteomes" id="UP000316609">
    <property type="component" value="Unassembled WGS sequence"/>
</dbReference>
<dbReference type="InterPro" id="IPR028203">
    <property type="entry name" value="PSII_CF48-like_dom"/>
</dbReference>
<proteinExistence type="predicted"/>
<keyword evidence="1" id="KW-0602">Photosynthesis</keyword>
<feature type="domain" description="Photosynthesis system II assembly factor Ycf48/Hcf136-like" evidence="3">
    <location>
        <begin position="219"/>
        <end position="300"/>
    </location>
</feature>
<protein>
    <recommendedName>
        <fullName evidence="3">Photosynthesis system II assembly factor Ycf48/Hcf136-like domain-containing protein</fullName>
    </recommendedName>
</protein>
<dbReference type="SUPFAM" id="SSF49373">
    <property type="entry name" value="Invasin/intimin cell-adhesion fragments"/>
    <property type="match status" value="1"/>
</dbReference>
<dbReference type="PANTHER" id="PTHR47199:SF2">
    <property type="entry name" value="PHOTOSYSTEM II STABILITY_ASSEMBLY FACTOR HCF136, CHLOROPLASTIC"/>
    <property type="match status" value="1"/>
</dbReference>
<accession>A0A538TVJ3</accession>
<dbReference type="SUPFAM" id="SSF110296">
    <property type="entry name" value="Oligoxyloglucan reducing end-specific cellobiohydrolase"/>
    <property type="match status" value="2"/>
</dbReference>
<dbReference type="Gene3D" id="2.60.40.1080">
    <property type="match status" value="1"/>
</dbReference>
<feature type="domain" description="Photosynthesis system II assembly factor Ycf48/Hcf136-like" evidence="3">
    <location>
        <begin position="141"/>
        <end position="217"/>
    </location>
</feature>